<feature type="region of interest" description="Disordered" evidence="1">
    <location>
        <begin position="1152"/>
        <end position="1175"/>
    </location>
</feature>
<proteinExistence type="predicted"/>
<evidence type="ECO:0008006" key="4">
    <source>
        <dbReference type="Google" id="ProtNLM"/>
    </source>
</evidence>
<reference evidence="2" key="1">
    <citation type="submission" date="2021-01" db="EMBL/GenBank/DDBJ databases">
        <title>Whole genome shotgun sequence of Actinocatenispora rupis NBRC 107355.</title>
        <authorList>
            <person name="Komaki H."/>
            <person name="Tamura T."/>
        </authorList>
    </citation>
    <scope>NUCLEOTIDE SEQUENCE</scope>
    <source>
        <strain evidence="2">NBRC 107355</strain>
    </source>
</reference>
<dbReference type="RefSeq" id="WP_203656480.1">
    <property type="nucleotide sequence ID" value="NZ_BAAAZM010000004.1"/>
</dbReference>
<sequence>MTLWAAGADRVTFRLRDRLDHPEFSWPRTLLRWPVRWETPSVRPDELRLSRSGVPVPFQLSAVEYAGELVAAADVEFFGALEPGQALAYTLTADASAPVARAAAPVTAVEDGATIVVDTGTLRVRLPRALTGGVAPGPVMQLDRGRGWVGRSRVTGAVERIDTRVVESGPLAATYEVGYRFAGGGRWRVTVRCVAGYDFVDVAEEMTGLAAAWELDWTGFAPTHRFSSTWPYSQDADDHADPCSPETYRWVGIDEPVVVPDSGEDPAFAGPGRIERPDVDFAFRVAPYAPAYAWDIRPHATFWDVAGDSVGVFVRDAAAWDDREYATWASSDTLALHFRYDGVLRWRWPLATGTRRTGIACYDHDLDRRVLARQPVHAAALADRYGLDAETARRATTYQTTYTRQLHHWHGVLDLNRVKDWHLAYAGRRPAPLCREGAITDPDAFLTELFTGEGPRLIAHGVNEIGGYSNIGQRPLYDRLLDAYDRLGARLTAGQRARVDALLLLTAYVSAGEEIAPMRRMLAGHPNFLADGKAALGCLAWLYPEHPAARDWRDQFAAFVRLSGTFHTRPELPGSHGGRWTESLATYVWAYLRPAALGAALGRRADGVERLATPELAAVGAWLVDALTAPLRTSADGGRLRMHPPQGAHAYWPRRIPIEMRLLAEHLRRYRPLVAEHLLWAADDGGHKLDLPPGEPDAWRVLRGPATDRGTNPRLRSAAYTGYGVVLRAGLDTPAEVSVHLQQTDRGPNYRWGIADDNGSGHLYYYADGHSYSGHGPEDAGDRRVPDATFVTSCGIWHDGRIRSIGPNALDRPLVDLTAAQYARITPAADNPVHGRYLGRSVLLVGTDYLVTYDAVAGAQRLVWTWVTQTAPTGHDANRVDHPTDRMPFVRAVSGVGGDGAVSTPVSRGLRLEGTGNALVVVSHRTDLTVDGTPWGALVTHPRGVDHVFRYEPSVPHRPPTVTYDADGVRFAGTAGVVRRHHDGERQLVLVAGTEIGTDEVSLHTDDTRLGISLTYRDPLRCTGTYDAVADTAVTLRGPTRGTWYVDGTPADARRDGDALTVRLPAGRHHWELTTGLPRPGAAPILRTENIAGGALVHVGTVPAADRYHVQLSTDGGTTWRTVGDTGGAPYRLGGLADGTTVHLRAVAANAEHTGPPGADHPLHVTSRPPEPPDGLSLTLDTGRVTLDWGEVLGAGRYRVLRRRPGGPYTEIFAGYAHRHVDPDATGVEPPRDDPDRTTAPPTTIYQYAVAAENGNGVGAPCPPVDTDPRGWLHWQPPVPPAYRERHTYHSPPYTPQEADDA</sequence>
<name>A0A8J3NBK2_9ACTN</name>
<dbReference type="Gene3D" id="2.60.40.10">
    <property type="entry name" value="Immunoglobulins"/>
    <property type="match status" value="1"/>
</dbReference>
<accession>A0A8J3NBK2</accession>
<evidence type="ECO:0000313" key="3">
    <source>
        <dbReference type="Proteomes" id="UP000612808"/>
    </source>
</evidence>
<evidence type="ECO:0000256" key="1">
    <source>
        <dbReference type="SAM" id="MobiDB-lite"/>
    </source>
</evidence>
<feature type="region of interest" description="Disordered" evidence="1">
    <location>
        <begin position="1263"/>
        <end position="1302"/>
    </location>
</feature>
<dbReference type="Proteomes" id="UP000612808">
    <property type="component" value="Unassembled WGS sequence"/>
</dbReference>
<evidence type="ECO:0000313" key="2">
    <source>
        <dbReference type="EMBL" id="GID10880.1"/>
    </source>
</evidence>
<dbReference type="EMBL" id="BOMB01000010">
    <property type="protein sequence ID" value="GID10880.1"/>
    <property type="molecule type" value="Genomic_DNA"/>
</dbReference>
<comment type="caution">
    <text evidence="2">The sequence shown here is derived from an EMBL/GenBank/DDBJ whole genome shotgun (WGS) entry which is preliminary data.</text>
</comment>
<gene>
    <name evidence="2" type="ORF">Aru02nite_17690</name>
</gene>
<dbReference type="SUPFAM" id="SSF49265">
    <property type="entry name" value="Fibronectin type III"/>
    <property type="match status" value="1"/>
</dbReference>
<dbReference type="InterPro" id="IPR013783">
    <property type="entry name" value="Ig-like_fold"/>
</dbReference>
<dbReference type="InterPro" id="IPR036116">
    <property type="entry name" value="FN3_sf"/>
</dbReference>
<protein>
    <recommendedName>
        <fullName evidence="4">Fibronectin type-III domain-containing protein</fullName>
    </recommendedName>
</protein>
<feature type="region of interest" description="Disordered" evidence="1">
    <location>
        <begin position="1221"/>
        <end position="1240"/>
    </location>
</feature>
<dbReference type="GO" id="GO:0005975">
    <property type="term" value="P:carbohydrate metabolic process"/>
    <property type="evidence" value="ECO:0007669"/>
    <property type="project" value="UniProtKB-ARBA"/>
</dbReference>
<organism evidence="2 3">
    <name type="scientific">Actinocatenispora rupis</name>
    <dbReference type="NCBI Taxonomy" id="519421"/>
    <lineage>
        <taxon>Bacteria</taxon>
        <taxon>Bacillati</taxon>
        <taxon>Actinomycetota</taxon>
        <taxon>Actinomycetes</taxon>
        <taxon>Micromonosporales</taxon>
        <taxon>Micromonosporaceae</taxon>
        <taxon>Actinocatenispora</taxon>
    </lineage>
</organism>
<keyword evidence="3" id="KW-1185">Reference proteome</keyword>